<dbReference type="CDD" id="cd01347">
    <property type="entry name" value="ligand_gated_channel"/>
    <property type="match status" value="1"/>
</dbReference>
<dbReference type="HOGENOM" id="CLU_008287_8_2_7"/>
<dbReference type="GO" id="GO:0009279">
    <property type="term" value="C:cell outer membrane"/>
    <property type="evidence" value="ECO:0007669"/>
    <property type="project" value="UniProtKB-SubCell"/>
</dbReference>
<organism evidence="15 16">
    <name type="scientific">Desulfobacula toluolica (strain DSM 7467 / Tol2)</name>
    <dbReference type="NCBI Taxonomy" id="651182"/>
    <lineage>
        <taxon>Bacteria</taxon>
        <taxon>Pseudomonadati</taxon>
        <taxon>Thermodesulfobacteriota</taxon>
        <taxon>Desulfobacteria</taxon>
        <taxon>Desulfobacterales</taxon>
        <taxon>Desulfobacteraceae</taxon>
        <taxon>Desulfobacula</taxon>
    </lineage>
</organism>
<feature type="signal peptide" evidence="12">
    <location>
        <begin position="1"/>
        <end position="27"/>
    </location>
</feature>
<gene>
    <name evidence="15" type="ordered locus">TOL2_C33960</name>
</gene>
<evidence type="ECO:0000313" key="15">
    <source>
        <dbReference type="EMBL" id="CCK81553.1"/>
    </source>
</evidence>
<dbReference type="InterPro" id="IPR039426">
    <property type="entry name" value="TonB-dep_rcpt-like"/>
</dbReference>
<keyword evidence="2 10" id="KW-0813">Transport</keyword>
<evidence type="ECO:0000256" key="3">
    <source>
        <dbReference type="ARBA" id="ARBA00022452"/>
    </source>
</evidence>
<evidence type="ECO:0000256" key="10">
    <source>
        <dbReference type="PROSITE-ProRule" id="PRU01360"/>
    </source>
</evidence>
<protein>
    <submittedName>
        <fullName evidence="15">TonB-dependent receptor, associated with iron(III) dicitrate transporter</fullName>
    </submittedName>
</protein>
<keyword evidence="4 10" id="KW-0812">Transmembrane</keyword>
<evidence type="ECO:0000256" key="5">
    <source>
        <dbReference type="ARBA" id="ARBA00022729"/>
    </source>
</evidence>
<feature type="domain" description="TonB-dependent receptor plug" evidence="14">
    <location>
        <begin position="57"/>
        <end position="156"/>
    </location>
</feature>
<proteinExistence type="inferred from homology"/>
<dbReference type="InterPro" id="IPR036942">
    <property type="entry name" value="Beta-barrel_TonB_sf"/>
</dbReference>
<keyword evidence="5 12" id="KW-0732">Signal</keyword>
<dbReference type="Pfam" id="PF07715">
    <property type="entry name" value="Plug"/>
    <property type="match status" value="1"/>
</dbReference>
<dbReference type="KEGG" id="dto:TOL2_C33960"/>
<evidence type="ECO:0000256" key="4">
    <source>
        <dbReference type="ARBA" id="ARBA00022692"/>
    </source>
</evidence>
<evidence type="ECO:0000256" key="6">
    <source>
        <dbReference type="ARBA" id="ARBA00023077"/>
    </source>
</evidence>
<dbReference type="PATRIC" id="fig|651182.5.peg.4006"/>
<keyword evidence="6 11" id="KW-0798">TonB box</keyword>
<dbReference type="RefSeq" id="WP_014958742.1">
    <property type="nucleotide sequence ID" value="NC_018645.1"/>
</dbReference>
<name>K0NNI4_DESTT</name>
<evidence type="ECO:0000256" key="12">
    <source>
        <dbReference type="SAM" id="SignalP"/>
    </source>
</evidence>
<sequence length="673" mass="75682">MIYRGSYTAVLLLTAAVLWSASEVANASYMDKTNGKAIFTLGQIVVTDKAAPVNEITVETVSSRQMQEFNRENVADALNLVPGITLSRSGARNEQMIFVRGFDIKHAPLFLDGIPIYVLYDGYPDLGRFTTFDLSQIVVSKGFASVLYGPNTMGGAINMVSRRPDKFFEGNAGVGVASGNTITTHGNFGTNQGKWYLQGGFSYADQDYFSVSDNFKPTANEDGGDRENSYRTDKKINLKIGYTPSELDEYAFSYIRQDGEKGTPLYAGNDPSARIRYWQWPYWDKESFYFNSRTSINQKGYVKTRLYYDTYKNSLFSYDDATYTTMTKGYSFKSAYDDYTIGGSLEAGSKYLSGHFIKAAFHYKKDVHEEKDEGKPKLNFQDEIFSFGLEDTITLSENISIIIGASYDYLSPGNADNFDSDTGIISDFSSREVDAFNPQISLFYDISDTGTVHVAVAEKSRLPTLKDRYSYRMGYGLPNPDLDEETSVNYEIGYQDNFADRVYFKSAVFYSDVSNYIMAVSVPDPDDATDTVDQNQNIGAVNIYGAEAQVSAYLLNNLEYGLGYTYMDWDNQSSDEKLTDIPRHKIFTHIKYSPVKRLSLLTSLEYNAKRFSNSDGATQAGSYALINCKADCTLYKNIKLEAGVNNLFDRNYEIDEGYLEPGRNYFINLTCQF</sequence>
<dbReference type="Pfam" id="PF00593">
    <property type="entry name" value="TonB_dep_Rec_b-barrel"/>
    <property type="match status" value="1"/>
</dbReference>
<dbReference type="GO" id="GO:0044718">
    <property type="term" value="P:siderophore transmembrane transport"/>
    <property type="evidence" value="ECO:0007669"/>
    <property type="project" value="TreeGrafter"/>
</dbReference>
<keyword evidence="8 15" id="KW-0675">Receptor</keyword>
<comment type="similarity">
    <text evidence="10 11">Belongs to the TonB-dependent receptor family.</text>
</comment>
<keyword evidence="7 10" id="KW-0472">Membrane</keyword>
<dbReference type="Gene3D" id="2.40.170.20">
    <property type="entry name" value="TonB-dependent receptor, beta-barrel domain"/>
    <property type="match status" value="1"/>
</dbReference>
<evidence type="ECO:0000256" key="11">
    <source>
        <dbReference type="RuleBase" id="RU003357"/>
    </source>
</evidence>
<dbReference type="PANTHER" id="PTHR30069">
    <property type="entry name" value="TONB-DEPENDENT OUTER MEMBRANE RECEPTOR"/>
    <property type="match status" value="1"/>
</dbReference>
<dbReference type="PROSITE" id="PS52016">
    <property type="entry name" value="TONB_DEPENDENT_REC_3"/>
    <property type="match status" value="1"/>
</dbReference>
<dbReference type="SUPFAM" id="SSF56935">
    <property type="entry name" value="Porins"/>
    <property type="match status" value="1"/>
</dbReference>
<evidence type="ECO:0000256" key="9">
    <source>
        <dbReference type="ARBA" id="ARBA00023237"/>
    </source>
</evidence>
<evidence type="ECO:0000256" key="7">
    <source>
        <dbReference type="ARBA" id="ARBA00023136"/>
    </source>
</evidence>
<reference evidence="15 16" key="1">
    <citation type="journal article" date="2013" name="Environ. Microbiol.">
        <title>Complete genome, catabolic sub-proteomes and key-metabolites of Desulfobacula toluolica Tol2, a marine, aromatic compound-degrading, sulfate-reducing bacterium.</title>
        <authorList>
            <person name="Wohlbrand L."/>
            <person name="Jacob J.H."/>
            <person name="Kube M."/>
            <person name="Mussmann M."/>
            <person name="Jarling R."/>
            <person name="Beck A."/>
            <person name="Amann R."/>
            <person name="Wilkes H."/>
            <person name="Reinhardt R."/>
            <person name="Rabus R."/>
        </authorList>
    </citation>
    <scope>NUCLEOTIDE SEQUENCE [LARGE SCALE GENOMIC DNA]</scope>
    <source>
        <strain evidence="16">DSM 7467 / Tol2</strain>
    </source>
</reference>
<dbReference type="Gene3D" id="2.170.130.10">
    <property type="entry name" value="TonB-dependent receptor, plug domain"/>
    <property type="match status" value="1"/>
</dbReference>
<evidence type="ECO:0000256" key="2">
    <source>
        <dbReference type="ARBA" id="ARBA00022448"/>
    </source>
</evidence>
<comment type="subcellular location">
    <subcellularLocation>
        <location evidence="1 10">Cell outer membrane</location>
        <topology evidence="1 10">Multi-pass membrane protein</topology>
    </subcellularLocation>
</comment>
<keyword evidence="9 10" id="KW-0998">Cell outer membrane</keyword>
<evidence type="ECO:0000256" key="1">
    <source>
        <dbReference type="ARBA" id="ARBA00004571"/>
    </source>
</evidence>
<keyword evidence="3 10" id="KW-1134">Transmembrane beta strand</keyword>
<dbReference type="EMBL" id="FO203503">
    <property type="protein sequence ID" value="CCK81553.1"/>
    <property type="molecule type" value="Genomic_DNA"/>
</dbReference>
<evidence type="ECO:0000256" key="8">
    <source>
        <dbReference type="ARBA" id="ARBA00023170"/>
    </source>
</evidence>
<accession>K0NNI4</accession>
<dbReference type="AlphaFoldDB" id="K0NNI4"/>
<dbReference type="InterPro" id="IPR000531">
    <property type="entry name" value="Beta-barrel_TonB"/>
</dbReference>
<dbReference type="Proteomes" id="UP000007347">
    <property type="component" value="Chromosome"/>
</dbReference>
<dbReference type="STRING" id="651182.TOL2_C33960"/>
<keyword evidence="16" id="KW-1185">Reference proteome</keyword>
<dbReference type="InterPro" id="IPR012910">
    <property type="entry name" value="Plug_dom"/>
</dbReference>
<dbReference type="PANTHER" id="PTHR30069:SF29">
    <property type="entry name" value="HEMOGLOBIN AND HEMOGLOBIN-HAPTOGLOBIN-BINDING PROTEIN 1-RELATED"/>
    <property type="match status" value="1"/>
</dbReference>
<evidence type="ECO:0000313" key="16">
    <source>
        <dbReference type="Proteomes" id="UP000007347"/>
    </source>
</evidence>
<dbReference type="InterPro" id="IPR037066">
    <property type="entry name" value="Plug_dom_sf"/>
</dbReference>
<evidence type="ECO:0000259" key="14">
    <source>
        <dbReference type="Pfam" id="PF07715"/>
    </source>
</evidence>
<feature type="chain" id="PRO_5003835264" evidence="12">
    <location>
        <begin position="28"/>
        <end position="673"/>
    </location>
</feature>
<evidence type="ECO:0000259" key="13">
    <source>
        <dbReference type="Pfam" id="PF00593"/>
    </source>
</evidence>
<dbReference type="GO" id="GO:0015344">
    <property type="term" value="F:siderophore uptake transmembrane transporter activity"/>
    <property type="evidence" value="ECO:0007669"/>
    <property type="project" value="TreeGrafter"/>
</dbReference>
<feature type="domain" description="TonB-dependent receptor-like beta-barrel" evidence="13">
    <location>
        <begin position="250"/>
        <end position="647"/>
    </location>
</feature>